<dbReference type="Proteomes" id="UP001198151">
    <property type="component" value="Unassembled WGS sequence"/>
</dbReference>
<evidence type="ECO:0000256" key="1">
    <source>
        <dbReference type="SAM" id="MobiDB-lite"/>
    </source>
</evidence>
<name>A0ABS8FSG3_9FIRM</name>
<keyword evidence="2" id="KW-0472">Membrane</keyword>
<feature type="region of interest" description="Disordered" evidence="1">
    <location>
        <begin position="285"/>
        <end position="337"/>
    </location>
</feature>
<feature type="compositionally biased region" description="Polar residues" evidence="1">
    <location>
        <begin position="314"/>
        <end position="327"/>
    </location>
</feature>
<evidence type="ECO:0000256" key="2">
    <source>
        <dbReference type="SAM" id="Phobius"/>
    </source>
</evidence>
<evidence type="ECO:0000313" key="4">
    <source>
        <dbReference type="Proteomes" id="UP001198151"/>
    </source>
</evidence>
<feature type="transmembrane region" description="Helical" evidence="2">
    <location>
        <begin position="340"/>
        <end position="360"/>
    </location>
</feature>
<keyword evidence="4" id="KW-1185">Reference proteome</keyword>
<keyword evidence="2" id="KW-0812">Transmembrane</keyword>
<protein>
    <recommendedName>
        <fullName evidence="5">Gram-positive cocci surface proteins LPxTG domain-containing protein</fullName>
    </recommendedName>
</protein>
<feature type="compositionally biased region" description="Acidic residues" evidence="1">
    <location>
        <begin position="285"/>
        <end position="295"/>
    </location>
</feature>
<gene>
    <name evidence="3" type="ORF">LKD70_00735</name>
</gene>
<dbReference type="EMBL" id="JAJEQX010000001">
    <property type="protein sequence ID" value="MCC2252980.1"/>
    <property type="molecule type" value="Genomic_DNA"/>
</dbReference>
<accession>A0ABS8FSG3</accession>
<evidence type="ECO:0008006" key="5">
    <source>
        <dbReference type="Google" id="ProtNLM"/>
    </source>
</evidence>
<sequence length="365" mass="39921">MTFPYYFYVADDNGTASVVYKQVNIYAETVDEQGNVSSGRVGTYENVERRTTLKELGFVFPETAQSYDGKVFTGWEIDNIYEPAVDENWQIVSDPNHGTENYDLRISPVYEEGGEPEVPVEPDKDPIAEMIEAADEGDTVVITDTETAVISKEALEAARGRDIDVVLDMGEYSWVINGTQISDDALSDIDLCVIRRAQVIPEDVVEALAGENEAEQIRLVHNGDFGFTAELVLSVGSGHAGETGVLYYYNNGETTAIDSETVQENGDLRLTFTHASDYILVLEDKEEPTDPEEPVNPEKPADPEKPTAPEKPANQEQSSAPDNNHANTGEKAVQTGDDPILPVMILLAVSGAAAAGIIYYRRKSA</sequence>
<reference evidence="3 4" key="1">
    <citation type="submission" date="2021-10" db="EMBL/GenBank/DDBJ databases">
        <title>Anaerobic single-cell dispensing facilitates the cultivation of human gut bacteria.</title>
        <authorList>
            <person name="Afrizal A."/>
        </authorList>
    </citation>
    <scope>NUCLEOTIDE SEQUENCE [LARGE SCALE GENOMIC DNA]</scope>
    <source>
        <strain evidence="3 4">CLA-AA-H200</strain>
    </source>
</reference>
<evidence type="ECO:0000313" key="3">
    <source>
        <dbReference type="EMBL" id="MCC2252980.1"/>
    </source>
</evidence>
<dbReference type="RefSeq" id="WP_227706143.1">
    <property type="nucleotide sequence ID" value="NZ_JAJEQX010000001.1"/>
</dbReference>
<keyword evidence="2" id="KW-1133">Transmembrane helix</keyword>
<proteinExistence type="predicted"/>
<comment type="caution">
    <text evidence="3">The sequence shown here is derived from an EMBL/GenBank/DDBJ whole genome shotgun (WGS) entry which is preliminary data.</text>
</comment>
<feature type="compositionally biased region" description="Basic and acidic residues" evidence="1">
    <location>
        <begin position="299"/>
        <end position="308"/>
    </location>
</feature>
<organism evidence="3 4">
    <name type="scientific">Ruminococcus turbiniformis</name>
    <dbReference type="NCBI Taxonomy" id="2881258"/>
    <lineage>
        <taxon>Bacteria</taxon>
        <taxon>Bacillati</taxon>
        <taxon>Bacillota</taxon>
        <taxon>Clostridia</taxon>
        <taxon>Eubacteriales</taxon>
        <taxon>Oscillospiraceae</taxon>
        <taxon>Ruminococcus</taxon>
    </lineage>
</organism>